<evidence type="ECO:0000313" key="2">
    <source>
        <dbReference type="Proteomes" id="UP000229600"/>
    </source>
</evidence>
<name>A0A2H0N634_9BACT</name>
<gene>
    <name evidence="1" type="ORF">COV59_01245</name>
</gene>
<proteinExistence type="predicted"/>
<accession>A0A2H0N634</accession>
<sequence>MKKRDGKFGRGASPNLLKGIGKTSAFFCTQNTQVHSQETFHIFPKYAILIVIQEKIFQDTKGESVNPFPCLKVLPQQQ</sequence>
<reference evidence="1 2" key="1">
    <citation type="submission" date="2017-09" db="EMBL/GenBank/DDBJ databases">
        <title>Depth-based differentiation of microbial function through sediment-hosted aquifers and enrichment of novel symbionts in the deep terrestrial subsurface.</title>
        <authorList>
            <person name="Probst A.J."/>
            <person name="Ladd B."/>
            <person name="Jarett J.K."/>
            <person name="Geller-Mcgrath D.E."/>
            <person name="Sieber C.M."/>
            <person name="Emerson J.B."/>
            <person name="Anantharaman K."/>
            <person name="Thomas B.C."/>
            <person name="Malmstrom R."/>
            <person name="Stieglmeier M."/>
            <person name="Klingl A."/>
            <person name="Woyke T."/>
            <person name="Ryan C.M."/>
            <person name="Banfield J.F."/>
        </authorList>
    </citation>
    <scope>NUCLEOTIDE SEQUENCE [LARGE SCALE GENOMIC DNA]</scope>
    <source>
        <strain evidence="1">CG11_big_fil_rev_8_21_14_0_20_39_34</strain>
    </source>
</reference>
<evidence type="ECO:0000313" key="1">
    <source>
        <dbReference type="EMBL" id="PIR04342.1"/>
    </source>
</evidence>
<dbReference type="AlphaFoldDB" id="A0A2H0N634"/>
<dbReference type="EMBL" id="PCWN01000004">
    <property type="protein sequence ID" value="PIR04342.1"/>
    <property type="molecule type" value="Genomic_DNA"/>
</dbReference>
<organism evidence="1 2">
    <name type="scientific">Candidatus Magasanikbacteria bacterium CG11_big_fil_rev_8_21_14_0_20_39_34</name>
    <dbReference type="NCBI Taxonomy" id="1974653"/>
    <lineage>
        <taxon>Bacteria</taxon>
        <taxon>Candidatus Magasanikiibacteriota</taxon>
    </lineage>
</organism>
<protein>
    <submittedName>
        <fullName evidence="1">Uncharacterized protein</fullName>
    </submittedName>
</protein>
<dbReference type="Proteomes" id="UP000229600">
    <property type="component" value="Unassembled WGS sequence"/>
</dbReference>
<comment type="caution">
    <text evidence="1">The sequence shown here is derived from an EMBL/GenBank/DDBJ whole genome shotgun (WGS) entry which is preliminary data.</text>
</comment>